<name>A0ABW0VYG2_9BACL</name>
<dbReference type="EMBL" id="JBHSOW010000044">
    <property type="protein sequence ID" value="MFC5650057.1"/>
    <property type="molecule type" value="Genomic_DNA"/>
</dbReference>
<comment type="caution">
    <text evidence="2">The sequence shown here is derived from an EMBL/GenBank/DDBJ whole genome shotgun (WGS) entry which is preliminary data.</text>
</comment>
<evidence type="ECO:0000313" key="2">
    <source>
        <dbReference type="EMBL" id="MFC5650057.1"/>
    </source>
</evidence>
<dbReference type="RefSeq" id="WP_379188611.1">
    <property type="nucleotide sequence ID" value="NZ_JBHSOW010000044.1"/>
</dbReference>
<keyword evidence="3" id="KW-1185">Reference proteome</keyword>
<gene>
    <name evidence="2" type="ORF">ACFPYJ_13185</name>
</gene>
<dbReference type="Gene3D" id="3.10.180.10">
    <property type="entry name" value="2,3-Dihydroxybiphenyl 1,2-Dioxygenase, domain 1"/>
    <property type="match status" value="1"/>
</dbReference>
<dbReference type="InterPro" id="IPR029068">
    <property type="entry name" value="Glyas_Bleomycin-R_OHBP_Dase"/>
</dbReference>
<dbReference type="Proteomes" id="UP001596047">
    <property type="component" value="Unassembled WGS sequence"/>
</dbReference>
<dbReference type="InterPro" id="IPR037523">
    <property type="entry name" value="VOC_core"/>
</dbReference>
<proteinExistence type="predicted"/>
<sequence>MITHFADLQLHTVSIQGVKQIYQQKLGFPVTYETDSEIRFQPAEHFTLSFVEVSEPLSPAHFAFEVPYSTFHESEAFLRESGIPILQWPDGREADEFETGKNLYFRDGDGNLLELIAHSYITENVLSPVGGAKIMYLREAGFPTDDVPRLREWFKQVLQLKTREESDSFNFVIGGTAHAIVTSSARRWIPIAMRAMPPRLTASFGVPDAGFIRQVRAHVAEQDIRLESAEELCWNQYGYGIRLVVTPGFDAQLPAVLQLPLSAPPGSAASDRSLI</sequence>
<accession>A0ABW0VYG2</accession>
<organism evidence="2 3">
    <name type="scientific">Paenibacillus solisilvae</name>
    <dbReference type="NCBI Taxonomy" id="2486751"/>
    <lineage>
        <taxon>Bacteria</taxon>
        <taxon>Bacillati</taxon>
        <taxon>Bacillota</taxon>
        <taxon>Bacilli</taxon>
        <taxon>Bacillales</taxon>
        <taxon>Paenibacillaceae</taxon>
        <taxon>Paenibacillus</taxon>
    </lineage>
</organism>
<dbReference type="SUPFAM" id="SSF54593">
    <property type="entry name" value="Glyoxalase/Bleomycin resistance protein/Dihydroxybiphenyl dioxygenase"/>
    <property type="match status" value="2"/>
</dbReference>
<reference evidence="3" key="1">
    <citation type="journal article" date="2019" name="Int. J. Syst. Evol. Microbiol.">
        <title>The Global Catalogue of Microorganisms (GCM) 10K type strain sequencing project: providing services to taxonomists for standard genome sequencing and annotation.</title>
        <authorList>
            <consortium name="The Broad Institute Genomics Platform"/>
            <consortium name="The Broad Institute Genome Sequencing Center for Infectious Disease"/>
            <person name="Wu L."/>
            <person name="Ma J."/>
        </authorList>
    </citation>
    <scope>NUCLEOTIDE SEQUENCE [LARGE SCALE GENOMIC DNA]</scope>
    <source>
        <strain evidence="3">CGMCC 1.3240</strain>
    </source>
</reference>
<protein>
    <submittedName>
        <fullName evidence="2">VOC family protein</fullName>
    </submittedName>
</protein>
<evidence type="ECO:0000259" key="1">
    <source>
        <dbReference type="PROSITE" id="PS51819"/>
    </source>
</evidence>
<feature type="domain" description="VOC" evidence="1">
    <location>
        <begin position="1"/>
        <end position="118"/>
    </location>
</feature>
<dbReference type="PROSITE" id="PS51819">
    <property type="entry name" value="VOC"/>
    <property type="match status" value="1"/>
</dbReference>
<evidence type="ECO:0000313" key="3">
    <source>
        <dbReference type="Proteomes" id="UP001596047"/>
    </source>
</evidence>